<accession>A0A5C2RUW8</accession>
<dbReference type="Proteomes" id="UP000313359">
    <property type="component" value="Unassembled WGS sequence"/>
</dbReference>
<protein>
    <submittedName>
        <fullName evidence="1">Uncharacterized protein</fullName>
    </submittedName>
</protein>
<evidence type="ECO:0000313" key="2">
    <source>
        <dbReference type="Proteomes" id="UP000313359"/>
    </source>
</evidence>
<proteinExistence type="predicted"/>
<reference evidence="1" key="1">
    <citation type="journal article" date="2018" name="Genome Biol. Evol.">
        <title>Genomics and development of Lentinus tigrinus, a white-rot wood-decaying mushroom with dimorphic fruiting bodies.</title>
        <authorList>
            <person name="Wu B."/>
            <person name="Xu Z."/>
            <person name="Knudson A."/>
            <person name="Carlson A."/>
            <person name="Chen N."/>
            <person name="Kovaka S."/>
            <person name="LaButti K."/>
            <person name="Lipzen A."/>
            <person name="Pennachio C."/>
            <person name="Riley R."/>
            <person name="Schakwitz W."/>
            <person name="Umezawa K."/>
            <person name="Ohm R.A."/>
            <person name="Grigoriev I.V."/>
            <person name="Nagy L.G."/>
            <person name="Gibbons J."/>
            <person name="Hibbett D."/>
        </authorList>
    </citation>
    <scope>NUCLEOTIDE SEQUENCE [LARGE SCALE GENOMIC DNA]</scope>
    <source>
        <strain evidence="1">ALCF2SS1-6</strain>
    </source>
</reference>
<evidence type="ECO:0000313" key="1">
    <source>
        <dbReference type="EMBL" id="RPD54375.1"/>
    </source>
</evidence>
<name>A0A5C2RUW8_9APHY</name>
<dbReference type="EMBL" id="ML122307">
    <property type="protein sequence ID" value="RPD54375.1"/>
    <property type="molecule type" value="Genomic_DNA"/>
</dbReference>
<gene>
    <name evidence="1" type="ORF">L227DRAFT_354061</name>
</gene>
<sequence>MIPLLMSSFRSTASTLDPGSTSHTPEDPRGRVKVHWVAAPSASMRVRLRVNARQVAGTRGTSRQVASIYLCPMTSRVAPIAAHPGLQSKMVGCTAGFPRTEHVRNRVRANWQQQHGRRQVAQIRRQHFLLYAAAVCEAREHTSSLNLQRPPRPRCAKWALEHQQSSTLYPMPSYITGGT</sequence>
<dbReference type="AlphaFoldDB" id="A0A5C2RUW8"/>
<keyword evidence="2" id="KW-1185">Reference proteome</keyword>
<organism evidence="1 2">
    <name type="scientific">Lentinus tigrinus ALCF2SS1-6</name>
    <dbReference type="NCBI Taxonomy" id="1328759"/>
    <lineage>
        <taxon>Eukaryota</taxon>
        <taxon>Fungi</taxon>
        <taxon>Dikarya</taxon>
        <taxon>Basidiomycota</taxon>
        <taxon>Agaricomycotina</taxon>
        <taxon>Agaricomycetes</taxon>
        <taxon>Polyporales</taxon>
        <taxon>Polyporaceae</taxon>
        <taxon>Lentinus</taxon>
    </lineage>
</organism>